<evidence type="ECO:0000313" key="3">
    <source>
        <dbReference type="Proteomes" id="UP000429958"/>
    </source>
</evidence>
<reference evidence="2 3" key="1">
    <citation type="submission" date="2019-08" db="EMBL/GenBank/DDBJ databases">
        <title>In-depth cultivation of the pig gut microbiome towards novel bacterial diversity and tailored functional studies.</title>
        <authorList>
            <person name="Wylensek D."/>
            <person name="Hitch T.C.A."/>
            <person name="Clavel T."/>
        </authorList>
    </citation>
    <scope>NUCLEOTIDE SEQUENCE [LARGE SCALE GENOMIC DNA]</scope>
    <source>
        <strain evidence="2 3">WCA-389-WT-23D1</strain>
    </source>
</reference>
<organism evidence="2 3">
    <name type="scientific">Clostridium porci</name>
    <dbReference type="NCBI Taxonomy" id="2605778"/>
    <lineage>
        <taxon>Bacteria</taxon>
        <taxon>Bacillati</taxon>
        <taxon>Bacillota</taxon>
        <taxon>Clostridia</taxon>
        <taxon>Eubacteriales</taxon>
        <taxon>Clostridiaceae</taxon>
        <taxon>Clostridium</taxon>
    </lineage>
</organism>
<dbReference type="InterPro" id="IPR036388">
    <property type="entry name" value="WH-like_DNA-bd_sf"/>
</dbReference>
<dbReference type="RefSeq" id="WP_154471851.1">
    <property type="nucleotide sequence ID" value="NZ_DBEWUL010000105.1"/>
</dbReference>
<comment type="caution">
    <text evidence="2">The sequence shown here is derived from an EMBL/GenBank/DDBJ whole genome shotgun (WGS) entry which is preliminary data.</text>
</comment>
<feature type="region of interest" description="Disordered" evidence="1">
    <location>
        <begin position="37"/>
        <end position="61"/>
    </location>
</feature>
<evidence type="ECO:0008006" key="4">
    <source>
        <dbReference type="Google" id="ProtNLM"/>
    </source>
</evidence>
<evidence type="ECO:0000256" key="1">
    <source>
        <dbReference type="SAM" id="MobiDB-lite"/>
    </source>
</evidence>
<gene>
    <name evidence="2" type="ORF">FYJ39_07580</name>
</gene>
<dbReference type="AlphaFoldDB" id="A0A7X2TCD1"/>
<proteinExistence type="predicted"/>
<protein>
    <recommendedName>
        <fullName evidence="4">Sporulation initiation factor Spo0A C-terminal domain-containing protein</fullName>
    </recommendedName>
</protein>
<keyword evidence="3" id="KW-1185">Reference proteome</keyword>
<evidence type="ECO:0000313" key="2">
    <source>
        <dbReference type="EMBL" id="MSS36430.1"/>
    </source>
</evidence>
<sequence length="78" mass="8710">MKKSKADRILKKIAAQNGVTVSEVRREIELALKAGMDNPDPAVREKWNSISTDGQLPSPEEALSYLEDQLPLSRQHLP</sequence>
<dbReference type="EMBL" id="VUMD01000005">
    <property type="protein sequence ID" value="MSS36430.1"/>
    <property type="molecule type" value="Genomic_DNA"/>
</dbReference>
<dbReference type="Gene3D" id="1.10.10.10">
    <property type="entry name" value="Winged helix-like DNA-binding domain superfamily/Winged helix DNA-binding domain"/>
    <property type="match status" value="1"/>
</dbReference>
<dbReference type="Proteomes" id="UP000429958">
    <property type="component" value="Unassembled WGS sequence"/>
</dbReference>
<accession>A0A7X2TCD1</accession>
<name>A0A7X2TCD1_9CLOT</name>